<dbReference type="Gene3D" id="3.40.50.1360">
    <property type="match status" value="1"/>
</dbReference>
<dbReference type="EMBL" id="CP022983">
    <property type="protein sequence ID" value="ASV69611.1"/>
    <property type="molecule type" value="Genomic_DNA"/>
</dbReference>
<dbReference type="RefSeq" id="WP_095373175.1">
    <property type="nucleotide sequence ID" value="NZ_CP022983.1"/>
</dbReference>
<dbReference type="InterPro" id="IPR037171">
    <property type="entry name" value="NagB/RpiA_transferase-like"/>
</dbReference>
<dbReference type="InterPro" id="IPR050313">
    <property type="entry name" value="Carb_Metab_HTH_regulators"/>
</dbReference>
<dbReference type="InterPro" id="IPR001034">
    <property type="entry name" value="DeoR_HTH"/>
</dbReference>
<evidence type="ECO:0000256" key="1">
    <source>
        <dbReference type="ARBA" id="ARBA00023015"/>
    </source>
</evidence>
<dbReference type="GO" id="GO:0003700">
    <property type="term" value="F:DNA-binding transcription factor activity"/>
    <property type="evidence" value="ECO:0007669"/>
    <property type="project" value="InterPro"/>
</dbReference>
<dbReference type="KEGG" id="bko:CKF48_21250"/>
<dbReference type="PRINTS" id="PR00037">
    <property type="entry name" value="HTHLACR"/>
</dbReference>
<reference evidence="4 5" key="1">
    <citation type="submission" date="2017-08" db="EMBL/GenBank/DDBJ databases">
        <title>Complete Genome Sequence of Bacillus kochii Oregon-R-modENCODE STRAIN BDGP4, isolated from Drosophila melanogaster gut.</title>
        <authorList>
            <person name="Wan K.H."/>
            <person name="Yu C."/>
            <person name="Park S."/>
            <person name="Hammonds A.S."/>
            <person name="Booth B.W."/>
            <person name="Celniker S.E."/>
        </authorList>
    </citation>
    <scope>NUCLEOTIDE SEQUENCE [LARGE SCALE GENOMIC DNA]</scope>
    <source>
        <strain evidence="4 5">BDGP4</strain>
    </source>
</reference>
<dbReference type="PROSITE" id="PS51000">
    <property type="entry name" value="HTH_DEOR_2"/>
    <property type="match status" value="1"/>
</dbReference>
<evidence type="ECO:0000313" key="4">
    <source>
        <dbReference type="EMBL" id="ASV69611.1"/>
    </source>
</evidence>
<keyword evidence="2" id="KW-0804">Transcription</keyword>
<evidence type="ECO:0000259" key="3">
    <source>
        <dbReference type="PROSITE" id="PS51000"/>
    </source>
</evidence>
<proteinExistence type="predicted"/>
<accession>A0A286R7W2</accession>
<dbReference type="Gene3D" id="1.10.10.10">
    <property type="entry name" value="Winged helix-like DNA-binding domain superfamily/Winged helix DNA-binding domain"/>
    <property type="match status" value="1"/>
</dbReference>
<protein>
    <submittedName>
        <fullName evidence="4">DeoR family transcriptional regulator</fullName>
    </submittedName>
</protein>
<dbReference type="SUPFAM" id="SSF46785">
    <property type="entry name" value="Winged helix' DNA-binding domain"/>
    <property type="match status" value="1"/>
</dbReference>
<feature type="domain" description="HTH deoR-type" evidence="3">
    <location>
        <begin position="5"/>
        <end position="60"/>
    </location>
</feature>
<dbReference type="SMART" id="SM01134">
    <property type="entry name" value="DeoRC"/>
    <property type="match status" value="1"/>
</dbReference>
<sequence length="256" mass="29056">MSLLAEERKKKIMSLIQEFGQVKVNQLAKEFHVSTETIRRYLEELSNEYKIKKVHGGAVKVEPVNNELSMFEREILHIDEKKLIGKKAASLVEDGDVLFIDEGSTTMQMADGLLMKEGITVITNSFPIAIKLMEREELRSFTGELIFLGGHVRNDHFRTTGSLAEKMAKEFYVDKAFIAIDGVANQAGFTSYDLDKCLLSQVFISQSKKSYVLSDDSKVDKVANYKIASLEEVNYFITNIDYSDTVDLTKEQWIQS</sequence>
<dbReference type="OrthoDB" id="9797223at2"/>
<dbReference type="Proteomes" id="UP000215137">
    <property type="component" value="Chromosome"/>
</dbReference>
<dbReference type="InterPro" id="IPR036388">
    <property type="entry name" value="WH-like_DNA-bd_sf"/>
</dbReference>
<evidence type="ECO:0000256" key="2">
    <source>
        <dbReference type="ARBA" id="ARBA00023163"/>
    </source>
</evidence>
<dbReference type="Pfam" id="PF08220">
    <property type="entry name" value="HTH_DeoR"/>
    <property type="match status" value="1"/>
</dbReference>
<dbReference type="SMART" id="SM00420">
    <property type="entry name" value="HTH_DEOR"/>
    <property type="match status" value="1"/>
</dbReference>
<gene>
    <name evidence="4" type="ORF">CKF48_21250</name>
</gene>
<dbReference type="AlphaFoldDB" id="A0A286R7W2"/>
<organism evidence="4 5">
    <name type="scientific">Cytobacillus kochii</name>
    <dbReference type="NCBI Taxonomy" id="859143"/>
    <lineage>
        <taxon>Bacteria</taxon>
        <taxon>Bacillati</taxon>
        <taxon>Bacillota</taxon>
        <taxon>Bacilli</taxon>
        <taxon>Bacillales</taxon>
        <taxon>Bacillaceae</taxon>
        <taxon>Cytobacillus</taxon>
    </lineage>
</organism>
<keyword evidence="1" id="KW-0805">Transcription regulation</keyword>
<evidence type="ECO:0000313" key="5">
    <source>
        <dbReference type="Proteomes" id="UP000215137"/>
    </source>
</evidence>
<keyword evidence="5" id="KW-1185">Reference proteome</keyword>
<dbReference type="PANTHER" id="PTHR30363:SF44">
    <property type="entry name" value="AGA OPERON TRANSCRIPTIONAL REPRESSOR-RELATED"/>
    <property type="match status" value="1"/>
</dbReference>
<dbReference type="PANTHER" id="PTHR30363">
    <property type="entry name" value="HTH-TYPE TRANSCRIPTIONAL REGULATOR SRLR-RELATED"/>
    <property type="match status" value="1"/>
</dbReference>
<dbReference type="SUPFAM" id="SSF100950">
    <property type="entry name" value="NagB/RpiA/CoA transferase-like"/>
    <property type="match status" value="1"/>
</dbReference>
<name>A0A286R7W2_9BACI</name>
<dbReference type="Pfam" id="PF00455">
    <property type="entry name" value="DeoRC"/>
    <property type="match status" value="1"/>
</dbReference>
<dbReference type="InterPro" id="IPR014036">
    <property type="entry name" value="DeoR-like_C"/>
</dbReference>
<dbReference type="InterPro" id="IPR036390">
    <property type="entry name" value="WH_DNA-bd_sf"/>
</dbReference>